<dbReference type="PANTHER" id="PTHR37804">
    <property type="entry name" value="CDAA REGULATORY PROTEIN CDAR"/>
    <property type="match status" value="1"/>
</dbReference>
<reference evidence="1 2" key="1">
    <citation type="submission" date="2016-09" db="EMBL/GenBank/DDBJ databases">
        <title>Genome-resolved meta-omics ties microbial dynamics to process performance in biotechnology for thiocyanate degradation.</title>
        <authorList>
            <person name="Kantor R.S."/>
            <person name="Huddy R.J."/>
            <person name="Iyer R."/>
            <person name="Thomas B.C."/>
            <person name="Brown C.T."/>
            <person name="Anantharaman K."/>
            <person name="Tringe S."/>
            <person name="Hettich R.L."/>
            <person name="Harrison S.T."/>
            <person name="Banfield J.F."/>
        </authorList>
    </citation>
    <scope>NUCLEOTIDE SEQUENCE [LARGE SCALE GENOMIC DNA]</scope>
    <source>
        <strain evidence="1">59-99</strain>
    </source>
</reference>
<comment type="caution">
    <text evidence="1">The sequence shown here is derived from an EMBL/GenBank/DDBJ whole genome shotgun (WGS) entry which is preliminary data.</text>
</comment>
<evidence type="ECO:0000313" key="1">
    <source>
        <dbReference type="EMBL" id="OJX57589.1"/>
    </source>
</evidence>
<dbReference type="InterPro" id="IPR053154">
    <property type="entry name" value="c-di-AMP_regulator"/>
</dbReference>
<organism evidence="1 2">
    <name type="scientific">Candidatus Kapaibacterium thiocyanatum</name>
    <dbReference type="NCBI Taxonomy" id="1895771"/>
    <lineage>
        <taxon>Bacteria</taxon>
        <taxon>Pseudomonadati</taxon>
        <taxon>Candidatus Kapaibacteriota</taxon>
        <taxon>Candidatus Kapaibacteriia</taxon>
        <taxon>Candidatus Kapaibacteriales</taxon>
        <taxon>Candidatus Kapaibacteriaceae</taxon>
        <taxon>Candidatus Kapaibacterium</taxon>
    </lineage>
</organism>
<dbReference type="PANTHER" id="PTHR37804:SF1">
    <property type="entry name" value="CDAA REGULATORY PROTEIN CDAR"/>
    <property type="match status" value="1"/>
</dbReference>
<evidence type="ECO:0008006" key="3">
    <source>
        <dbReference type="Google" id="ProtNLM"/>
    </source>
</evidence>
<gene>
    <name evidence="1" type="ORF">BGO89_06340</name>
</gene>
<proteinExistence type="predicted"/>
<dbReference type="InterPro" id="IPR012505">
    <property type="entry name" value="YbbR"/>
</dbReference>
<dbReference type="Gene3D" id="2.170.120.40">
    <property type="entry name" value="YbbR-like domain"/>
    <property type="match status" value="1"/>
</dbReference>
<dbReference type="AlphaFoldDB" id="A0A1M3KYM5"/>
<dbReference type="Pfam" id="PF07949">
    <property type="entry name" value="YbbR"/>
    <property type="match status" value="1"/>
</dbReference>
<dbReference type="STRING" id="1895771.BGO89_06340"/>
<dbReference type="Proteomes" id="UP000184233">
    <property type="component" value="Unassembled WGS sequence"/>
</dbReference>
<protein>
    <recommendedName>
        <fullName evidence="3">YbbR-like domain-containing protein</fullName>
    </recommendedName>
</protein>
<evidence type="ECO:0000313" key="2">
    <source>
        <dbReference type="Proteomes" id="UP000184233"/>
    </source>
</evidence>
<name>A0A1M3KYM5_9BACT</name>
<sequence length="298" mass="32874">MMLASLLWGYVSLNRMYEDDVELPLTVIPPPNQALLSTVPQRIVVRARATGLQLLNLKLFSRTSACTLDLGKMKPESQAMYRITKDDIVRSITTTQSMTTQSVRPSTMILATGDLTIRSLPVKLRYSVSTRQGFLMVGEPVVSPANVEVRGSGPILQSLKRWYTERVILTDVHEPVNTTIPVSDTMSTMLNVVPNTVHVRVNVQQLADQIVADVPVTMPPSLNKETSMVFPTHVKVILRGGVEDLARVSINDIQVALPEADKLLDGFVRPRVTVPAGTWSVGTIPPIVRYVERLPSAQ</sequence>
<accession>A0A1M3KYM5</accession>
<dbReference type="EMBL" id="MKVH01000021">
    <property type="protein sequence ID" value="OJX57589.1"/>
    <property type="molecule type" value="Genomic_DNA"/>
</dbReference>